<keyword evidence="3" id="KW-1185">Reference proteome</keyword>
<dbReference type="EMBL" id="NWBU01000004">
    <property type="protein sequence ID" value="PTQ12953.1"/>
    <property type="molecule type" value="Genomic_DNA"/>
</dbReference>
<reference evidence="2 3" key="1">
    <citation type="submission" date="2017-09" db="EMBL/GenBank/DDBJ databases">
        <title>Sphingomonas panjinensis sp.nov., isolated from oil-contaminated soil.</title>
        <authorList>
            <person name="Wang L."/>
            <person name="Chen L."/>
        </authorList>
    </citation>
    <scope>NUCLEOTIDE SEQUENCE [LARGE SCALE GENOMIC DNA]</scope>
    <source>
        <strain evidence="2 3">FW-11</strain>
    </source>
</reference>
<name>A0A2T5G1C9_9SPHN</name>
<sequence length="105" mass="10354">MNEPTSRRRPVPASAPAEPTNTAPVATAADASPTDPVPSDGADQSNPAPPVPASALVDARVLVAHGGHQPNDVVALSPDEAAAAEAFGLVDTNPVAVAYAKSLGA</sequence>
<evidence type="ECO:0000313" key="3">
    <source>
        <dbReference type="Proteomes" id="UP000244162"/>
    </source>
</evidence>
<evidence type="ECO:0000256" key="1">
    <source>
        <dbReference type="SAM" id="MobiDB-lite"/>
    </source>
</evidence>
<dbReference type="Proteomes" id="UP000244162">
    <property type="component" value="Unassembled WGS sequence"/>
</dbReference>
<evidence type="ECO:0000313" key="2">
    <source>
        <dbReference type="EMBL" id="PTQ12953.1"/>
    </source>
</evidence>
<dbReference type="AlphaFoldDB" id="A0A2T5G1C9"/>
<feature type="region of interest" description="Disordered" evidence="1">
    <location>
        <begin position="1"/>
        <end position="54"/>
    </location>
</feature>
<protein>
    <submittedName>
        <fullName evidence="2">Uncharacterized protein</fullName>
    </submittedName>
</protein>
<comment type="caution">
    <text evidence="2">The sequence shown here is derived from an EMBL/GenBank/DDBJ whole genome shotgun (WGS) entry which is preliminary data.</text>
</comment>
<accession>A0A2T5G1C9</accession>
<gene>
    <name evidence="2" type="ORF">CLG96_02080</name>
</gene>
<dbReference type="RefSeq" id="WP_107966190.1">
    <property type="nucleotide sequence ID" value="NZ_NWBU01000004.1"/>
</dbReference>
<proteinExistence type="predicted"/>
<organism evidence="2 3">
    <name type="scientific">Sphingomonas oleivorans</name>
    <dbReference type="NCBI Taxonomy" id="1735121"/>
    <lineage>
        <taxon>Bacteria</taxon>
        <taxon>Pseudomonadati</taxon>
        <taxon>Pseudomonadota</taxon>
        <taxon>Alphaproteobacteria</taxon>
        <taxon>Sphingomonadales</taxon>
        <taxon>Sphingomonadaceae</taxon>
        <taxon>Sphingomonas</taxon>
    </lineage>
</organism>